<dbReference type="PANTHER" id="PTHR43791:SF36">
    <property type="entry name" value="TRANSPORTER, PUTATIVE (AFU_ORTHOLOGUE AFUA_6G08340)-RELATED"/>
    <property type="match status" value="1"/>
</dbReference>
<protein>
    <submittedName>
        <fullName evidence="8">MFS family permease</fullName>
    </submittedName>
</protein>
<comment type="subcellular location">
    <subcellularLocation>
        <location evidence="1">Membrane</location>
        <topology evidence="1">Multi-pass membrane protein</topology>
    </subcellularLocation>
</comment>
<feature type="transmembrane region" description="Helical" evidence="6">
    <location>
        <begin position="361"/>
        <end position="380"/>
    </location>
</feature>
<keyword evidence="5 6" id="KW-0472">Membrane</keyword>
<dbReference type="GO" id="GO:0016020">
    <property type="term" value="C:membrane"/>
    <property type="evidence" value="ECO:0007669"/>
    <property type="project" value="UniProtKB-SubCell"/>
</dbReference>
<feature type="transmembrane region" description="Helical" evidence="6">
    <location>
        <begin position="142"/>
        <end position="164"/>
    </location>
</feature>
<feature type="transmembrane region" description="Helical" evidence="6">
    <location>
        <begin position="326"/>
        <end position="349"/>
    </location>
</feature>
<feature type="transmembrane region" description="Helical" evidence="6">
    <location>
        <begin position="52"/>
        <end position="77"/>
    </location>
</feature>
<dbReference type="AlphaFoldDB" id="A0A7X0JNF7"/>
<dbReference type="RefSeq" id="WP_197978126.1">
    <property type="nucleotide sequence ID" value="NZ_JACHBU010000011.1"/>
</dbReference>
<feature type="transmembrane region" description="Helical" evidence="6">
    <location>
        <begin position="238"/>
        <end position="259"/>
    </location>
</feature>
<keyword evidence="2" id="KW-0813">Transport</keyword>
<keyword evidence="9" id="KW-1185">Reference proteome</keyword>
<feature type="transmembrane region" description="Helical" evidence="6">
    <location>
        <begin position="274"/>
        <end position="291"/>
    </location>
</feature>
<keyword evidence="3 6" id="KW-0812">Transmembrane</keyword>
<feature type="transmembrane region" description="Helical" evidence="6">
    <location>
        <begin position="300"/>
        <end position="320"/>
    </location>
</feature>
<keyword evidence="4 6" id="KW-1133">Transmembrane helix</keyword>
<evidence type="ECO:0000259" key="7">
    <source>
        <dbReference type="PROSITE" id="PS50850"/>
    </source>
</evidence>
<evidence type="ECO:0000256" key="6">
    <source>
        <dbReference type="SAM" id="Phobius"/>
    </source>
</evidence>
<gene>
    <name evidence="8" type="ORF">F4695_004246</name>
</gene>
<dbReference type="CDD" id="cd17319">
    <property type="entry name" value="MFS_ExuT_GudP_like"/>
    <property type="match status" value="1"/>
</dbReference>
<dbReference type="SUPFAM" id="SSF103473">
    <property type="entry name" value="MFS general substrate transporter"/>
    <property type="match status" value="1"/>
</dbReference>
<dbReference type="InterPro" id="IPR036259">
    <property type="entry name" value="MFS_trans_sf"/>
</dbReference>
<evidence type="ECO:0000313" key="8">
    <source>
        <dbReference type="EMBL" id="MBB6510854.1"/>
    </source>
</evidence>
<dbReference type="Pfam" id="PF07690">
    <property type="entry name" value="MFS_1"/>
    <property type="match status" value="1"/>
</dbReference>
<feature type="transmembrane region" description="Helical" evidence="6">
    <location>
        <begin position="14"/>
        <end position="32"/>
    </location>
</feature>
<comment type="caution">
    <text evidence="8">The sequence shown here is derived from an EMBL/GenBank/DDBJ whole genome shotgun (WGS) entry which is preliminary data.</text>
</comment>
<dbReference type="InterPro" id="IPR011701">
    <property type="entry name" value="MFS"/>
</dbReference>
<evidence type="ECO:0000256" key="1">
    <source>
        <dbReference type="ARBA" id="ARBA00004141"/>
    </source>
</evidence>
<dbReference type="EMBL" id="JACHBU010000011">
    <property type="protein sequence ID" value="MBB6510854.1"/>
    <property type="molecule type" value="Genomic_DNA"/>
</dbReference>
<accession>A0A7X0JNF7</accession>
<evidence type="ECO:0000256" key="3">
    <source>
        <dbReference type="ARBA" id="ARBA00022692"/>
    </source>
</evidence>
<dbReference type="FunFam" id="1.20.1250.20:FF:000018">
    <property type="entry name" value="MFS transporter permease"/>
    <property type="match status" value="1"/>
</dbReference>
<dbReference type="InterPro" id="IPR020846">
    <property type="entry name" value="MFS_dom"/>
</dbReference>
<feature type="domain" description="Major facilitator superfamily (MFS) profile" evidence="7">
    <location>
        <begin position="18"/>
        <end position="417"/>
    </location>
</feature>
<feature type="transmembrane region" description="Helical" evidence="6">
    <location>
        <begin position="84"/>
        <end position="102"/>
    </location>
</feature>
<sequence length="437" mass="47336">MSSSVNEASVINRLSWRIMPMVIGLYLCAIIDRSNIGFAKLQMLDDLHLSEAGFAFGSSIFFLSYVLVEVPSALAAYRFGARLWFARIALTWGLLTVVLAFSNSGLTFYFLRFLLGAAEGGLYPAVIYYLTLWYPERHRVRAVGLLTLGSAFGNMLSALIAGPLLDLDGAFGFTGWQWVFIVTGIPPILLSVVVLKFLPNTPADATFLSASEKSWLGTSNSAPRHHANPLRALIDPKVLSMALVYMLINISLFGVIYWLPTVIKGFGVTGTQNGLLNAVPWGIAAVLLITLPRRLHTEKAIVKATMVITLIGVMSFVAATQLDTNVLRFIALAIGAPCISILFPCFWYFPSKLFQGARSATSIAVINTIGLIGGFIAQNLMPGVAQMTGTAVGAMIVPAACVGLLFIITVLRFLSMRGAPEAEVRPDFHATARLDHD</sequence>
<dbReference type="GO" id="GO:0022857">
    <property type="term" value="F:transmembrane transporter activity"/>
    <property type="evidence" value="ECO:0007669"/>
    <property type="project" value="InterPro"/>
</dbReference>
<feature type="transmembrane region" description="Helical" evidence="6">
    <location>
        <begin position="108"/>
        <end position="130"/>
    </location>
</feature>
<dbReference type="PANTHER" id="PTHR43791">
    <property type="entry name" value="PERMEASE-RELATED"/>
    <property type="match status" value="1"/>
</dbReference>
<dbReference type="Proteomes" id="UP000585437">
    <property type="component" value="Unassembled WGS sequence"/>
</dbReference>
<evidence type="ECO:0000256" key="2">
    <source>
        <dbReference type="ARBA" id="ARBA00022448"/>
    </source>
</evidence>
<feature type="transmembrane region" description="Helical" evidence="6">
    <location>
        <begin position="392"/>
        <end position="414"/>
    </location>
</feature>
<reference evidence="8 9" key="1">
    <citation type="submission" date="2020-08" db="EMBL/GenBank/DDBJ databases">
        <title>The Agave Microbiome: Exploring the role of microbial communities in plant adaptations to desert environments.</title>
        <authorList>
            <person name="Partida-Martinez L.P."/>
        </authorList>
    </citation>
    <scope>NUCLEOTIDE SEQUENCE [LARGE SCALE GENOMIC DNA]</scope>
    <source>
        <strain evidence="8 9">AS3.12</strain>
    </source>
</reference>
<feature type="transmembrane region" description="Helical" evidence="6">
    <location>
        <begin position="176"/>
        <end position="198"/>
    </location>
</feature>
<dbReference type="Gene3D" id="1.20.1250.20">
    <property type="entry name" value="MFS general substrate transporter like domains"/>
    <property type="match status" value="2"/>
</dbReference>
<evidence type="ECO:0000256" key="4">
    <source>
        <dbReference type="ARBA" id="ARBA00022989"/>
    </source>
</evidence>
<name>A0A7X0JNF7_9HYPH</name>
<evidence type="ECO:0000313" key="9">
    <source>
        <dbReference type="Proteomes" id="UP000585437"/>
    </source>
</evidence>
<dbReference type="PROSITE" id="PS50850">
    <property type="entry name" value="MFS"/>
    <property type="match status" value="1"/>
</dbReference>
<evidence type="ECO:0000256" key="5">
    <source>
        <dbReference type="ARBA" id="ARBA00023136"/>
    </source>
</evidence>
<proteinExistence type="predicted"/>
<organism evidence="8 9">
    <name type="scientific">Rhizobium soli</name>
    <dbReference type="NCBI Taxonomy" id="424798"/>
    <lineage>
        <taxon>Bacteria</taxon>
        <taxon>Pseudomonadati</taxon>
        <taxon>Pseudomonadota</taxon>
        <taxon>Alphaproteobacteria</taxon>
        <taxon>Hyphomicrobiales</taxon>
        <taxon>Rhizobiaceae</taxon>
        <taxon>Rhizobium/Agrobacterium group</taxon>
        <taxon>Rhizobium</taxon>
    </lineage>
</organism>